<evidence type="ECO:0000259" key="2">
    <source>
        <dbReference type="PROSITE" id="PS50222"/>
    </source>
</evidence>
<dbReference type="Gene3D" id="1.10.238.10">
    <property type="entry name" value="EF-hand"/>
    <property type="match status" value="1"/>
</dbReference>
<reference evidence="3 4" key="1">
    <citation type="submission" date="2016-02" db="EMBL/GenBank/DDBJ databases">
        <title>Complete genome sequence of Halocynthiibacter arcticus PAMC 20958t from arctic marine sediment.</title>
        <authorList>
            <person name="Lee Y.M."/>
            <person name="Baek K."/>
            <person name="Lee H.K."/>
            <person name="Shin S.C."/>
        </authorList>
    </citation>
    <scope>NUCLEOTIDE SEQUENCE [LARGE SCALE GENOMIC DNA]</scope>
    <source>
        <strain evidence="3">PAMC 20958</strain>
    </source>
</reference>
<evidence type="ECO:0000313" key="4">
    <source>
        <dbReference type="Proteomes" id="UP000070371"/>
    </source>
</evidence>
<name>A0A126V015_9RHOB</name>
<dbReference type="Proteomes" id="UP000070371">
    <property type="component" value="Chromosome"/>
</dbReference>
<organism evidence="3 4">
    <name type="scientific">Falsihalocynthiibacter arcticus</name>
    <dbReference type="NCBI Taxonomy" id="1579316"/>
    <lineage>
        <taxon>Bacteria</taxon>
        <taxon>Pseudomonadati</taxon>
        <taxon>Pseudomonadota</taxon>
        <taxon>Alphaproteobacteria</taxon>
        <taxon>Rhodobacterales</taxon>
        <taxon>Roseobacteraceae</taxon>
        <taxon>Falsihalocynthiibacter</taxon>
    </lineage>
</organism>
<keyword evidence="1" id="KW-0732">Signal</keyword>
<dbReference type="InterPro" id="IPR002048">
    <property type="entry name" value="EF_hand_dom"/>
</dbReference>
<dbReference type="GO" id="GO:0005509">
    <property type="term" value="F:calcium ion binding"/>
    <property type="evidence" value="ECO:0007669"/>
    <property type="project" value="InterPro"/>
</dbReference>
<evidence type="ECO:0000256" key="1">
    <source>
        <dbReference type="SAM" id="SignalP"/>
    </source>
</evidence>
<keyword evidence="4" id="KW-1185">Reference proteome</keyword>
<dbReference type="PROSITE" id="PS50222">
    <property type="entry name" value="EF_HAND_2"/>
    <property type="match status" value="1"/>
</dbReference>
<protein>
    <recommendedName>
        <fullName evidence="2">EF-hand domain-containing protein</fullName>
    </recommendedName>
</protein>
<dbReference type="OrthoDB" id="5470953at2"/>
<dbReference type="RefSeq" id="WP_039001088.1">
    <property type="nucleotide sequence ID" value="NZ_CP014327.1"/>
</dbReference>
<gene>
    <name evidence="3" type="ORF">RC74_10470</name>
</gene>
<dbReference type="STRING" id="1579316.RC74_10470"/>
<dbReference type="PROSITE" id="PS00018">
    <property type="entry name" value="EF_HAND_1"/>
    <property type="match status" value="1"/>
</dbReference>
<proteinExistence type="predicted"/>
<dbReference type="SUPFAM" id="SSF47473">
    <property type="entry name" value="EF-hand"/>
    <property type="match status" value="1"/>
</dbReference>
<dbReference type="AlphaFoldDB" id="A0A126V015"/>
<feature type="chain" id="PRO_5007443231" description="EF-hand domain-containing protein" evidence="1">
    <location>
        <begin position="21"/>
        <end position="72"/>
    </location>
</feature>
<sequence>MKTVLATTAAILAFTVPTRAASVSELDTNGDGMVTNDELKIVNPEITDETFAAMDTNGGGSLDDEELSAADQ</sequence>
<dbReference type="KEGG" id="hat:RC74_10470"/>
<evidence type="ECO:0000313" key="3">
    <source>
        <dbReference type="EMBL" id="AML51630.1"/>
    </source>
</evidence>
<feature type="signal peptide" evidence="1">
    <location>
        <begin position="1"/>
        <end position="20"/>
    </location>
</feature>
<dbReference type="EMBL" id="CP014327">
    <property type="protein sequence ID" value="AML51630.1"/>
    <property type="molecule type" value="Genomic_DNA"/>
</dbReference>
<dbReference type="InterPro" id="IPR018247">
    <property type="entry name" value="EF_Hand_1_Ca_BS"/>
</dbReference>
<feature type="domain" description="EF-hand" evidence="2">
    <location>
        <begin position="42"/>
        <end position="72"/>
    </location>
</feature>
<dbReference type="InterPro" id="IPR011992">
    <property type="entry name" value="EF-hand-dom_pair"/>
</dbReference>
<dbReference type="Pfam" id="PF13202">
    <property type="entry name" value="EF-hand_5"/>
    <property type="match status" value="2"/>
</dbReference>
<accession>A0A126V015</accession>